<dbReference type="EMBL" id="JAAOZC010000003">
    <property type="protein sequence ID" value="NIJ07856.1"/>
    <property type="molecule type" value="Genomic_DNA"/>
</dbReference>
<dbReference type="InterPro" id="IPR029069">
    <property type="entry name" value="HotDog_dom_sf"/>
</dbReference>
<sequence length="134" mass="14148">MTKVALLPYADFLGIRIVEADGDAPLLAMPWSEGLGGAPERIHGGALAGLLEIAAIAAIDATLDDPAQARERFKPISVTVDYMRPGLMVETYARGEVVRIGTRIANVAVEAWQDDPERPIATARMNVAIGAPGA</sequence>
<dbReference type="Pfam" id="PF13622">
    <property type="entry name" value="4HBT_3"/>
    <property type="match status" value="1"/>
</dbReference>
<evidence type="ECO:0000313" key="2">
    <source>
        <dbReference type="EMBL" id="NIJ07856.1"/>
    </source>
</evidence>
<dbReference type="CDD" id="cd03443">
    <property type="entry name" value="PaaI_thioesterase"/>
    <property type="match status" value="1"/>
</dbReference>
<dbReference type="Proteomes" id="UP000727456">
    <property type="component" value="Unassembled WGS sequence"/>
</dbReference>
<dbReference type="InterPro" id="IPR049449">
    <property type="entry name" value="TesB_ACOT8-like_N"/>
</dbReference>
<reference evidence="2 3" key="1">
    <citation type="submission" date="2020-03" db="EMBL/GenBank/DDBJ databases">
        <title>Genomic Encyclopedia of Type Strains, Phase III (KMG-III): the genomes of soil and plant-associated and newly described type strains.</title>
        <authorList>
            <person name="Whitman W."/>
        </authorList>
    </citation>
    <scope>NUCLEOTIDE SEQUENCE [LARGE SCALE GENOMIC DNA]</scope>
    <source>
        <strain evidence="2 3">CECT 8804</strain>
    </source>
</reference>
<evidence type="ECO:0000313" key="3">
    <source>
        <dbReference type="Proteomes" id="UP000727456"/>
    </source>
</evidence>
<comment type="caution">
    <text evidence="2">The sequence shown here is derived from an EMBL/GenBank/DDBJ whole genome shotgun (WGS) entry which is preliminary data.</text>
</comment>
<dbReference type="RefSeq" id="WP_167072710.1">
    <property type="nucleotide sequence ID" value="NZ_JAAOZC010000003.1"/>
</dbReference>
<organism evidence="2 3">
    <name type="scientific">Sphingomonas vulcanisoli</name>
    <dbReference type="NCBI Taxonomy" id="1658060"/>
    <lineage>
        <taxon>Bacteria</taxon>
        <taxon>Pseudomonadati</taxon>
        <taxon>Pseudomonadota</taxon>
        <taxon>Alphaproteobacteria</taxon>
        <taxon>Sphingomonadales</taxon>
        <taxon>Sphingomonadaceae</taxon>
        <taxon>Sphingomonas</taxon>
    </lineage>
</organism>
<keyword evidence="3" id="KW-1185">Reference proteome</keyword>
<feature type="domain" description="Acyl-CoA thioesterase-like N-terminal HotDog" evidence="1">
    <location>
        <begin position="41"/>
        <end position="124"/>
    </location>
</feature>
<protein>
    <submittedName>
        <fullName evidence="2">Uncharacterized protein (TIGR00369 family)</fullName>
    </submittedName>
</protein>
<dbReference type="SUPFAM" id="SSF54637">
    <property type="entry name" value="Thioesterase/thiol ester dehydrase-isomerase"/>
    <property type="match status" value="1"/>
</dbReference>
<dbReference type="NCBIfam" id="TIGR00369">
    <property type="entry name" value="unchar_dom_1"/>
    <property type="match status" value="1"/>
</dbReference>
<proteinExistence type="predicted"/>
<dbReference type="Gene3D" id="3.10.129.10">
    <property type="entry name" value="Hotdog Thioesterase"/>
    <property type="match status" value="1"/>
</dbReference>
<name>A0ABX0TW80_9SPHN</name>
<gene>
    <name evidence="2" type="ORF">FHS31_001466</name>
</gene>
<evidence type="ECO:0000259" key="1">
    <source>
        <dbReference type="Pfam" id="PF13622"/>
    </source>
</evidence>
<dbReference type="InterPro" id="IPR003736">
    <property type="entry name" value="PAAI_dom"/>
</dbReference>
<accession>A0ABX0TW80</accession>